<gene>
    <name evidence="1" type="ORF">FTUN_2262</name>
</gene>
<evidence type="ECO:0000313" key="2">
    <source>
        <dbReference type="Proteomes" id="UP000503447"/>
    </source>
</evidence>
<dbReference type="RefSeq" id="WP_171470670.1">
    <property type="nucleotide sequence ID" value="NZ_CP053452.2"/>
</dbReference>
<organism evidence="1 2">
    <name type="scientific">Frigoriglobus tundricola</name>
    <dbReference type="NCBI Taxonomy" id="2774151"/>
    <lineage>
        <taxon>Bacteria</taxon>
        <taxon>Pseudomonadati</taxon>
        <taxon>Planctomycetota</taxon>
        <taxon>Planctomycetia</taxon>
        <taxon>Gemmatales</taxon>
        <taxon>Gemmataceae</taxon>
        <taxon>Frigoriglobus</taxon>
    </lineage>
</organism>
<reference evidence="2" key="1">
    <citation type="submission" date="2020-05" db="EMBL/GenBank/DDBJ databases">
        <title>Frigoriglobus tundricola gen. nov., sp. nov., a psychrotolerant cellulolytic planctomycete of the family Gemmataceae with two divergent copies of 16S rRNA gene.</title>
        <authorList>
            <person name="Kulichevskaya I.S."/>
            <person name="Ivanova A.A."/>
            <person name="Naumoff D.G."/>
            <person name="Beletsky A.V."/>
            <person name="Rijpstra W.I.C."/>
            <person name="Sinninghe Damste J.S."/>
            <person name="Mardanov A.V."/>
            <person name="Ravin N.V."/>
            <person name="Dedysh S.N."/>
        </authorList>
    </citation>
    <scope>NUCLEOTIDE SEQUENCE [LARGE SCALE GENOMIC DNA]</scope>
    <source>
        <strain evidence="2">PL17</strain>
    </source>
</reference>
<evidence type="ECO:0000313" key="1">
    <source>
        <dbReference type="EMBL" id="QJW94740.1"/>
    </source>
</evidence>
<protein>
    <submittedName>
        <fullName evidence="1">Uncharacterized protein</fullName>
    </submittedName>
</protein>
<proteinExistence type="predicted"/>
<dbReference type="Proteomes" id="UP000503447">
    <property type="component" value="Chromosome"/>
</dbReference>
<accession>A0A6M5YN01</accession>
<dbReference type="KEGG" id="ftj:FTUN_2262"/>
<dbReference type="EMBL" id="CP053452">
    <property type="protein sequence ID" value="QJW94740.1"/>
    <property type="molecule type" value="Genomic_DNA"/>
</dbReference>
<name>A0A6M5YN01_9BACT</name>
<keyword evidence="2" id="KW-1185">Reference proteome</keyword>
<sequence length="81" mass="8975">MPKPQLARRLAVRWWACRVLARLAFGAVGHRFGAVWCRGKVVVIVPGCGVFALTPDQTRLLAEKLHTALENGSCLRKPQQP</sequence>
<dbReference type="AlphaFoldDB" id="A0A6M5YN01"/>